<dbReference type="EMBL" id="JAACJM010000054">
    <property type="protein sequence ID" value="KAF5356581.1"/>
    <property type="molecule type" value="Genomic_DNA"/>
</dbReference>
<proteinExistence type="predicted"/>
<comment type="caution">
    <text evidence="2">The sequence shown here is derived from an EMBL/GenBank/DDBJ whole genome shotgun (WGS) entry which is preliminary data.</text>
</comment>
<dbReference type="Proteomes" id="UP000559256">
    <property type="component" value="Unassembled WGS sequence"/>
</dbReference>
<dbReference type="SUPFAM" id="SSF81383">
    <property type="entry name" value="F-box domain"/>
    <property type="match status" value="1"/>
</dbReference>
<evidence type="ECO:0000256" key="1">
    <source>
        <dbReference type="SAM" id="MobiDB-lite"/>
    </source>
</evidence>
<evidence type="ECO:0000313" key="2">
    <source>
        <dbReference type="EMBL" id="KAF5356581.1"/>
    </source>
</evidence>
<feature type="compositionally biased region" description="Basic and acidic residues" evidence="1">
    <location>
        <begin position="1"/>
        <end position="12"/>
    </location>
</feature>
<evidence type="ECO:0008006" key="4">
    <source>
        <dbReference type="Google" id="ProtNLM"/>
    </source>
</evidence>
<sequence>MVLKDSSVELRNDSGPAHLSDNMPSRTAPGIVHPLPRSLTDLIPLEIYEEILSQLSSSPLTLNSCCLVCKAWIPASRYWLFSASKVLVLRTNVDAFLRLVNRRDDPFSIIPFIQHLALEQGGSHRLPFWGVHGDYYAFQFDDFLKRFHGFASLKSLRLGWIRADIGSPVPVALRSNFSTVNELELNSVVLSSVQQFFDILHSLPNLVVLSLSGLSFEYEIVDGRTYNSSLESTPAPPALRVLKANVKESVTHFLFSWLSYHKMRSLETVAFGLFSERTNEILSRFLRESSPFVKAIKIWDAYTAAGIDLSPCVHLEVVRLGWICLLLQIAPGSVRFATEVLQTVTSPLKEIMIVIRLEKGGNDELEAFDWAGLALVLQKPCFRGLETSKLSVSGYKDAVEQVAKERLSALPEKVVEVIQWTMEESAGRW</sequence>
<dbReference type="Gene3D" id="3.80.10.10">
    <property type="entry name" value="Ribonuclease Inhibitor"/>
    <property type="match status" value="1"/>
</dbReference>
<reference evidence="2 3" key="1">
    <citation type="journal article" date="2020" name="ISME J.">
        <title>Uncovering the hidden diversity of litter-decomposition mechanisms in mushroom-forming fungi.</title>
        <authorList>
            <person name="Floudas D."/>
            <person name="Bentzer J."/>
            <person name="Ahren D."/>
            <person name="Johansson T."/>
            <person name="Persson P."/>
            <person name="Tunlid A."/>
        </authorList>
    </citation>
    <scope>NUCLEOTIDE SEQUENCE [LARGE SCALE GENOMIC DNA]</scope>
    <source>
        <strain evidence="2 3">CBS 291.85</strain>
    </source>
</reference>
<dbReference type="AlphaFoldDB" id="A0A8H5G1I2"/>
<accession>A0A8H5G1I2</accession>
<dbReference type="OrthoDB" id="2788229at2759"/>
<protein>
    <recommendedName>
        <fullName evidence="4">F-box domain-containing protein</fullName>
    </recommendedName>
</protein>
<feature type="region of interest" description="Disordered" evidence="1">
    <location>
        <begin position="1"/>
        <end position="28"/>
    </location>
</feature>
<organism evidence="2 3">
    <name type="scientific">Tetrapyrgos nigripes</name>
    <dbReference type="NCBI Taxonomy" id="182062"/>
    <lineage>
        <taxon>Eukaryota</taxon>
        <taxon>Fungi</taxon>
        <taxon>Dikarya</taxon>
        <taxon>Basidiomycota</taxon>
        <taxon>Agaricomycotina</taxon>
        <taxon>Agaricomycetes</taxon>
        <taxon>Agaricomycetidae</taxon>
        <taxon>Agaricales</taxon>
        <taxon>Marasmiineae</taxon>
        <taxon>Marasmiaceae</taxon>
        <taxon>Tetrapyrgos</taxon>
    </lineage>
</organism>
<dbReference type="InterPro" id="IPR036047">
    <property type="entry name" value="F-box-like_dom_sf"/>
</dbReference>
<keyword evidence="3" id="KW-1185">Reference proteome</keyword>
<name>A0A8H5G1I2_9AGAR</name>
<gene>
    <name evidence="2" type="ORF">D9758_008196</name>
</gene>
<evidence type="ECO:0000313" key="3">
    <source>
        <dbReference type="Proteomes" id="UP000559256"/>
    </source>
</evidence>
<dbReference type="InterPro" id="IPR032675">
    <property type="entry name" value="LRR_dom_sf"/>
</dbReference>
<dbReference type="SUPFAM" id="SSF52047">
    <property type="entry name" value="RNI-like"/>
    <property type="match status" value="1"/>
</dbReference>